<feature type="transmembrane region" description="Helical" evidence="6">
    <location>
        <begin position="189"/>
        <end position="209"/>
    </location>
</feature>
<proteinExistence type="predicted"/>
<sequence>MTERRASDFAEAEQPSIQQQPPPTASSVQENDAPATKVKRKLPPYLDHFNARDLKVFFRCWVAAWVACLLILISPSLRSLGFGAFFACMVLLMIPPSGIVSIYLLGATTMIMGMLMAWAWGVIAMKAAFAARPAAETQARFASLQQTAAAQANATGTTPTAAAQVLIYEGYMLDARVTVARLRASNPKATFTTIFGIIISDLILTYAPLFPSFQGTLPETLIKPAAIGVGLGFACSVLLFPRSTSHVLLDSLEDMMDHLRLPLEFTASTLGKKEKNPDGLGPLRMIQTKIVQEYRKMEPAFGFLPLDFSVGLWGSEDVASFKEPARHLVTAVMALLEFHMTRLFSDSRTENLLRDYVDEIKNDHALDEKHTHDVGGHQRSKMAELLDGFRTAGDHHIGDESAKALIKSSTEAIEVCLESLDLMKECIHMVNSRRWFRRPAAEEREELHRRATDTLEKLHQIRGSFVNKVTETLIAEYSQFFEDPDAQGDRIPRARGLVVGMVFEEHMANAIDKTEALMSRIFTVFHKSTKTRLWWPLSLTHAAAWATGTNEKTPMLAPATDDDPYQVADLTKVAQEKLRISRGYRSRPRSVTGRVVLGTYHWFTSNAGLYGIRMVVVTIALSIPAALPHTAGFYYREKGLWALIMAQTSLLVYMADFTFAVISRVVGTVAGGVLGLLAWYIGSGNGPGSPYGLAAIVGAILTIFIWIRLYLPPSFLQGGIMSGVTFLLVVAYSFDDTHIPQYGNPGVGYTVFYRRLVLALVGVGASIIVQILPHPPSASKHVRKSLSRSIRSLSDHYALLLSCWGHSRDDGQLLAESVTIQLTESLVLLDGPIALLRFEFSSSRFDSEALDIVKRLCHAMNLNLRRLLVLSGSLPQHFQDNLSRQTGLLDHRIIGEIMAVLGMCEQALKTEDAPPEILPTPLLRRAFEHGRTRVGDFNVTPELVRDEEYRKFCVALSAYLKFLGSIDELVLVVKGVLGEAHLVSKELVDLV</sequence>
<feature type="region of interest" description="Disordered" evidence="5">
    <location>
        <begin position="1"/>
        <end position="36"/>
    </location>
</feature>
<feature type="transmembrane region" description="Helical" evidence="6">
    <location>
        <begin position="714"/>
        <end position="732"/>
    </location>
</feature>
<keyword evidence="2 6" id="KW-0812">Transmembrane</keyword>
<evidence type="ECO:0000259" key="9">
    <source>
        <dbReference type="Pfam" id="PF13515"/>
    </source>
</evidence>
<evidence type="ECO:0000256" key="3">
    <source>
        <dbReference type="ARBA" id="ARBA00022989"/>
    </source>
</evidence>
<feature type="domain" description="DUF2421" evidence="7">
    <location>
        <begin position="773"/>
        <end position="981"/>
    </location>
</feature>
<organism evidence="10 11">
    <name type="scientific">Talaromyces rugulosus</name>
    <name type="common">Penicillium rugulosum</name>
    <dbReference type="NCBI Taxonomy" id="121627"/>
    <lineage>
        <taxon>Eukaryota</taxon>
        <taxon>Fungi</taxon>
        <taxon>Dikarya</taxon>
        <taxon>Ascomycota</taxon>
        <taxon>Pezizomycotina</taxon>
        <taxon>Eurotiomycetes</taxon>
        <taxon>Eurotiomycetidae</taxon>
        <taxon>Eurotiales</taxon>
        <taxon>Trichocomaceae</taxon>
        <taxon>Talaromyces</taxon>
        <taxon>Talaromyces sect. Islandici</taxon>
    </lineage>
</organism>
<evidence type="ECO:0000259" key="8">
    <source>
        <dbReference type="Pfam" id="PF10337"/>
    </source>
</evidence>
<comment type="subcellular location">
    <subcellularLocation>
        <location evidence="1">Membrane</location>
        <topology evidence="1">Multi-pass membrane protein</topology>
    </subcellularLocation>
</comment>
<evidence type="ECO:0000313" key="10">
    <source>
        <dbReference type="EMBL" id="QKX57822.1"/>
    </source>
</evidence>
<keyword evidence="3 6" id="KW-1133">Transmembrane helix</keyword>
<dbReference type="InterPro" id="IPR049453">
    <property type="entry name" value="Memb_transporter_dom"/>
</dbReference>
<gene>
    <name evidence="10" type="ORF">TRUGW13939_04942</name>
</gene>
<feature type="domain" description="Putative ER transporter 6TM N-terminal" evidence="8">
    <location>
        <begin position="42"/>
        <end position="472"/>
    </location>
</feature>
<feature type="transmembrane region" description="Helical" evidence="6">
    <location>
        <begin position="662"/>
        <end position="682"/>
    </location>
</feature>
<dbReference type="Pfam" id="PF13515">
    <property type="entry name" value="FUSC_2"/>
    <property type="match status" value="1"/>
</dbReference>
<dbReference type="GO" id="GO:0016020">
    <property type="term" value="C:membrane"/>
    <property type="evidence" value="ECO:0007669"/>
    <property type="project" value="UniProtKB-SubCell"/>
</dbReference>
<dbReference type="Pfam" id="PF10337">
    <property type="entry name" value="ArAE_2_N"/>
    <property type="match status" value="1"/>
</dbReference>
<dbReference type="KEGG" id="trg:TRUGW13939_04942"/>
<feature type="transmembrane region" description="Helical" evidence="6">
    <location>
        <begin position="111"/>
        <end position="131"/>
    </location>
</feature>
<feature type="transmembrane region" description="Helical" evidence="6">
    <location>
        <begin position="688"/>
        <end position="707"/>
    </location>
</feature>
<dbReference type="InterPro" id="IPR018820">
    <property type="entry name" value="BRE4-related_DUF2421"/>
</dbReference>
<reference evidence="11" key="1">
    <citation type="submission" date="2020-06" db="EMBL/GenBank/DDBJ databases">
        <title>A chromosome-scale genome assembly of Talaromyces rugulosus W13939.</title>
        <authorList>
            <person name="Wang B."/>
            <person name="Guo L."/>
            <person name="Ye K."/>
            <person name="Wang L."/>
        </authorList>
    </citation>
    <scope>NUCLEOTIDE SEQUENCE [LARGE SCALE GENOMIC DNA]</scope>
    <source>
        <strain evidence="11">W13939</strain>
    </source>
</reference>
<evidence type="ECO:0000256" key="6">
    <source>
        <dbReference type="SAM" id="Phobius"/>
    </source>
</evidence>
<keyword evidence="11" id="KW-1185">Reference proteome</keyword>
<feature type="domain" description="Integral membrane bound transporter" evidence="9">
    <location>
        <begin position="625"/>
        <end position="769"/>
    </location>
</feature>
<feature type="transmembrane region" description="Helical" evidence="6">
    <location>
        <begin position="607"/>
        <end position="627"/>
    </location>
</feature>
<feature type="transmembrane region" description="Helical" evidence="6">
    <location>
        <begin position="752"/>
        <end position="773"/>
    </location>
</feature>
<dbReference type="OrthoDB" id="2274698at2759"/>
<evidence type="ECO:0000256" key="2">
    <source>
        <dbReference type="ARBA" id="ARBA00022692"/>
    </source>
</evidence>
<dbReference type="PANTHER" id="PTHR37994">
    <property type="entry name" value="ARAE_2_N DOMAIN-CONTAINING PROTEIN-RELATED"/>
    <property type="match status" value="1"/>
</dbReference>
<feature type="transmembrane region" description="Helical" evidence="6">
    <location>
        <begin position="56"/>
        <end position="73"/>
    </location>
</feature>
<keyword evidence="4 6" id="KW-0472">Membrane</keyword>
<name>A0A7H8QUR4_TALRU</name>
<dbReference type="AlphaFoldDB" id="A0A7H8QUR4"/>
<feature type="compositionally biased region" description="Polar residues" evidence="5">
    <location>
        <begin position="15"/>
        <end position="30"/>
    </location>
</feature>
<feature type="transmembrane region" description="Helical" evidence="6">
    <location>
        <begin position="221"/>
        <end position="240"/>
    </location>
</feature>
<evidence type="ECO:0000256" key="4">
    <source>
        <dbReference type="ARBA" id="ARBA00023136"/>
    </source>
</evidence>
<evidence type="ECO:0000256" key="1">
    <source>
        <dbReference type="ARBA" id="ARBA00004141"/>
    </source>
</evidence>
<dbReference type="PANTHER" id="PTHR37994:SF3">
    <property type="entry name" value="ER TRANSPORTER 6TM N-TERMINAL DOMAIN-CONTAINING PROTEIN"/>
    <property type="match status" value="1"/>
</dbReference>
<dbReference type="Pfam" id="PF10334">
    <property type="entry name" value="BRE4"/>
    <property type="match status" value="1"/>
</dbReference>
<dbReference type="GeneID" id="55992440"/>
<dbReference type="InterPro" id="IPR018823">
    <property type="entry name" value="ArAE_2_N"/>
</dbReference>
<dbReference type="RefSeq" id="XP_035344000.1">
    <property type="nucleotide sequence ID" value="XM_035488107.1"/>
</dbReference>
<evidence type="ECO:0008006" key="12">
    <source>
        <dbReference type="Google" id="ProtNLM"/>
    </source>
</evidence>
<dbReference type="Proteomes" id="UP000509510">
    <property type="component" value="Chromosome III"/>
</dbReference>
<accession>A0A7H8QUR4</accession>
<dbReference type="EMBL" id="CP055900">
    <property type="protein sequence ID" value="QKX57822.1"/>
    <property type="molecule type" value="Genomic_DNA"/>
</dbReference>
<protein>
    <recommendedName>
        <fullName evidence="12">ER transporter 6TM N-terminal domain-containing protein</fullName>
    </recommendedName>
</protein>
<evidence type="ECO:0000313" key="11">
    <source>
        <dbReference type="Proteomes" id="UP000509510"/>
    </source>
</evidence>
<evidence type="ECO:0000259" key="7">
    <source>
        <dbReference type="Pfam" id="PF10334"/>
    </source>
</evidence>
<evidence type="ECO:0000256" key="5">
    <source>
        <dbReference type="SAM" id="MobiDB-lite"/>
    </source>
</evidence>